<keyword evidence="2" id="KW-1185">Reference proteome</keyword>
<reference evidence="1" key="1">
    <citation type="submission" date="2023-06" db="EMBL/GenBank/DDBJ databases">
        <title>Genome sequence of Methanosarcinaceae archaeon Ag5.</title>
        <authorList>
            <person name="Protasov E."/>
            <person name="Platt K."/>
            <person name="Poehlein A."/>
            <person name="Daniel R."/>
            <person name="Brune A."/>
        </authorList>
    </citation>
    <scope>NUCLEOTIDE SEQUENCE</scope>
    <source>
        <strain evidence="1">Ag5</strain>
    </source>
</reference>
<dbReference type="InterPro" id="IPR054263">
    <property type="entry name" value="DUF6994"/>
</dbReference>
<dbReference type="AlphaFoldDB" id="A0AAE4MIB6"/>
<accession>A0AAE4MIB6</accession>
<gene>
    <name evidence="1" type="ORF">MsAg5_01600</name>
</gene>
<proteinExistence type="predicted"/>
<dbReference type="Pfam" id="PF22507">
    <property type="entry name" value="DUF6994"/>
    <property type="match status" value="1"/>
</dbReference>
<dbReference type="Proteomes" id="UP001271789">
    <property type="component" value="Unassembled WGS sequence"/>
</dbReference>
<organism evidence="1 2">
    <name type="scientific">Methanolapillus africanus</name>
    <dbReference type="NCBI Taxonomy" id="3028297"/>
    <lineage>
        <taxon>Archaea</taxon>
        <taxon>Methanobacteriati</taxon>
        <taxon>Methanobacteriota</taxon>
        <taxon>Stenosarchaea group</taxon>
        <taxon>Methanomicrobia</taxon>
        <taxon>Methanosarcinales</taxon>
        <taxon>Methanosarcinaceae</taxon>
        <taxon>Methanolapillus</taxon>
    </lineage>
</organism>
<sequence>MKKIDHNYWIGEYEGKDADLCNPDLRLAMQELYGCKGFDFGKTNGEFYDKDRKNHYRSDGYSTYTILDGNYVSKMPFRQKAVENNRELSDRCYFLAGTIAGELFFPCRQLLKRETMNQARGRHRDVNDMVHQTLENIKKYYAKECGDYPLKETIERYGYFFDRFASFDEYIEYNLLQDYELLPKKFPTNENELVEFWEKSIEFLEARSKRIEEYAKQNNLLDE</sequence>
<evidence type="ECO:0000313" key="1">
    <source>
        <dbReference type="EMBL" id="MDV0446330.1"/>
    </source>
</evidence>
<name>A0AAE4MIB6_9EURY</name>
<protein>
    <submittedName>
        <fullName evidence="1">Uncharacterized protein</fullName>
    </submittedName>
</protein>
<dbReference type="EMBL" id="JAWDKD010000003">
    <property type="protein sequence ID" value="MDV0446330.1"/>
    <property type="molecule type" value="Genomic_DNA"/>
</dbReference>
<comment type="caution">
    <text evidence="1">The sequence shown here is derived from an EMBL/GenBank/DDBJ whole genome shotgun (WGS) entry which is preliminary data.</text>
</comment>
<dbReference type="RefSeq" id="WP_338098715.1">
    <property type="nucleotide sequence ID" value="NZ_JAWDKD010000003.1"/>
</dbReference>
<evidence type="ECO:0000313" key="2">
    <source>
        <dbReference type="Proteomes" id="UP001271789"/>
    </source>
</evidence>